<accession>A0LDQ5</accession>
<reference evidence="2" key="1">
    <citation type="journal article" date="2009" name="Appl. Environ. Microbiol.">
        <title>Complete genome sequence of the chemolithoautotrophic marine magnetotactic coccus strain MC-1.</title>
        <authorList>
            <person name="Schubbe S."/>
            <person name="Williams T.J."/>
            <person name="Xie G."/>
            <person name="Kiss H.E."/>
            <person name="Brettin T.S."/>
            <person name="Martinez D."/>
            <person name="Ross C.A."/>
            <person name="Schuler D."/>
            <person name="Cox B.L."/>
            <person name="Nealson K.H."/>
            <person name="Bazylinski D.A."/>
        </authorList>
    </citation>
    <scope>NUCLEOTIDE SEQUENCE [LARGE SCALE GENOMIC DNA]</scope>
    <source>
        <strain evidence="2">ATCC BAA-1437 / JCM 17883 / MC-1</strain>
    </source>
</reference>
<organism evidence="1 2">
    <name type="scientific">Magnetococcus marinus (strain ATCC BAA-1437 / JCM 17883 / MC-1)</name>
    <dbReference type="NCBI Taxonomy" id="156889"/>
    <lineage>
        <taxon>Bacteria</taxon>
        <taxon>Pseudomonadati</taxon>
        <taxon>Pseudomonadota</taxon>
        <taxon>Magnetococcia</taxon>
        <taxon>Magnetococcales</taxon>
        <taxon>Magnetococcaceae</taxon>
        <taxon>Magnetococcus</taxon>
    </lineage>
</organism>
<dbReference type="HOGENOM" id="CLU_868194_0_0_5"/>
<dbReference type="KEGG" id="mgm:Mmc1_3613"/>
<evidence type="ECO:0000313" key="2">
    <source>
        <dbReference type="Proteomes" id="UP000002586"/>
    </source>
</evidence>
<dbReference type="Proteomes" id="UP000002586">
    <property type="component" value="Chromosome"/>
</dbReference>
<evidence type="ECO:0008006" key="3">
    <source>
        <dbReference type="Google" id="ProtNLM"/>
    </source>
</evidence>
<dbReference type="EMBL" id="CP000471">
    <property type="protein sequence ID" value="ABK46098.1"/>
    <property type="molecule type" value="Genomic_DNA"/>
</dbReference>
<sequence length="320" mass="37270">MHWRLQQLWKRIRRKLHWPSALTHAQQPMITPTYEHSGQVTHPDVLDFGQPWQGYRFWMVTTPYPFLDESVENPSILVSHDGENWQPPEGLRNPLVERPTSGFHADPDMFFNPQQQQLWLYFLHTQRHQQQDLLRMCSADGRHWSPPVRILSLPYQTIRSPGLLWYRGEILMLSVNMSGGRILELRRSHNGVQWSQPQPVALTLPGYTPSHLDLLYDAPSALFFMLIQADPLGGGPNRLFLLSSKDPLVWRCGRRPLLSPLDAPSWAAQTLYRSSFSMHPDEHTVELWYAGRSMEHANHIAHLTIARRRWFKLANGPWFA</sequence>
<dbReference type="AlphaFoldDB" id="A0LDQ5"/>
<name>A0LDQ5_MAGMM</name>
<dbReference type="SUPFAM" id="SSF50939">
    <property type="entry name" value="Sialidases"/>
    <property type="match status" value="1"/>
</dbReference>
<dbReference type="STRING" id="156889.Mmc1_3613"/>
<protein>
    <recommendedName>
        <fullName evidence="3">Sialidase domain-containing protein</fullName>
    </recommendedName>
</protein>
<gene>
    <name evidence="1" type="ordered locus">Mmc1_3613</name>
</gene>
<proteinExistence type="predicted"/>
<dbReference type="InterPro" id="IPR036278">
    <property type="entry name" value="Sialidase_sf"/>
</dbReference>
<keyword evidence="2" id="KW-1185">Reference proteome</keyword>
<dbReference type="eggNOG" id="COG1035">
    <property type="taxonomic scope" value="Bacteria"/>
</dbReference>
<reference evidence="1 2" key="2">
    <citation type="journal article" date="2012" name="Int. J. Syst. Evol. Microbiol.">
        <title>Magnetococcus marinus gen. nov., sp. nov., a marine, magnetotactic bacterium that represents a novel lineage (Magnetococcaceae fam. nov.; Magnetococcales ord. nov.) at the base of the Alphaproteobacteria.</title>
        <authorList>
            <person name="Bazylinski D.A."/>
            <person name="Williams T.J."/>
            <person name="Lefevre C.T."/>
            <person name="Berg R.J."/>
            <person name="Zhang C.L."/>
            <person name="Bowser S.S."/>
            <person name="Dean A.J."/>
            <person name="Beveridge T.J."/>
        </authorList>
    </citation>
    <scope>NUCLEOTIDE SEQUENCE [LARGE SCALE GENOMIC DNA]</scope>
    <source>
        <strain evidence="2">ATCC BAA-1437 / JCM 17883 / MC-1</strain>
    </source>
</reference>
<dbReference type="RefSeq" id="WP_011715152.1">
    <property type="nucleotide sequence ID" value="NC_008576.1"/>
</dbReference>
<evidence type="ECO:0000313" key="1">
    <source>
        <dbReference type="EMBL" id="ABK46098.1"/>
    </source>
</evidence>
<dbReference type="OrthoDB" id="9759709at2"/>